<feature type="transmembrane region" description="Helical" evidence="1">
    <location>
        <begin position="93"/>
        <end position="113"/>
    </location>
</feature>
<dbReference type="InterPro" id="IPR043128">
    <property type="entry name" value="Rev_trsase/Diguanyl_cyclase"/>
</dbReference>
<comment type="caution">
    <text evidence="6">The sequence shown here is derived from an EMBL/GenBank/DDBJ whole genome shotgun (WGS) entry which is preliminary data.</text>
</comment>
<dbReference type="PROSITE" id="PS50887">
    <property type="entry name" value="GGDEF"/>
    <property type="match status" value="1"/>
</dbReference>
<dbReference type="InterPro" id="IPR000014">
    <property type="entry name" value="PAS"/>
</dbReference>
<dbReference type="InterPro" id="IPR052155">
    <property type="entry name" value="Biofilm_reg_signaling"/>
</dbReference>
<dbReference type="Gene3D" id="3.30.450.20">
    <property type="entry name" value="PAS domain"/>
    <property type="match status" value="1"/>
</dbReference>
<dbReference type="InterPro" id="IPR001610">
    <property type="entry name" value="PAC"/>
</dbReference>
<organism evidence="6 7">
    <name type="scientific">Pseudoduganella buxea</name>
    <dbReference type="NCBI Taxonomy" id="1949069"/>
    <lineage>
        <taxon>Bacteria</taxon>
        <taxon>Pseudomonadati</taxon>
        <taxon>Pseudomonadota</taxon>
        <taxon>Betaproteobacteria</taxon>
        <taxon>Burkholderiales</taxon>
        <taxon>Oxalobacteraceae</taxon>
        <taxon>Telluria group</taxon>
        <taxon>Pseudoduganella</taxon>
    </lineage>
</organism>
<dbReference type="GO" id="GO:0003824">
    <property type="term" value="F:catalytic activity"/>
    <property type="evidence" value="ECO:0007669"/>
    <property type="project" value="UniProtKB-ARBA"/>
</dbReference>
<dbReference type="Gene3D" id="3.20.20.450">
    <property type="entry name" value="EAL domain"/>
    <property type="match status" value="1"/>
</dbReference>
<dbReference type="PROSITE" id="PS50112">
    <property type="entry name" value="PAS"/>
    <property type="match status" value="1"/>
</dbReference>
<feature type="domain" description="PAC" evidence="3">
    <location>
        <begin position="259"/>
        <end position="313"/>
    </location>
</feature>
<dbReference type="NCBIfam" id="TIGR00229">
    <property type="entry name" value="sensory_box"/>
    <property type="match status" value="1"/>
</dbReference>
<dbReference type="SMART" id="SM00267">
    <property type="entry name" value="GGDEF"/>
    <property type="match status" value="1"/>
</dbReference>
<evidence type="ECO:0000259" key="2">
    <source>
        <dbReference type="PROSITE" id="PS50112"/>
    </source>
</evidence>
<evidence type="ECO:0000256" key="1">
    <source>
        <dbReference type="SAM" id="Phobius"/>
    </source>
</evidence>
<sequence>MSAVAALGTVVAVPSIALVIHRGFWGVAVFDIIAFAWLLGLWRAKGLPYRVRVINLLALMFVIGIAMMVTVGPISQVFLLVPPILGAILLGPWPAALALASGGVAILTLSLTGHARLYVTGTQDYALLPSLILTLNFLCIGAMLTFSCSILLQRLTRSLTDLRDYAESLQQGRGELAALNGELRLQATAMARLSEMVLIAESRPGSAAEQPIIFANDAFLRRTGYTREELVGQSMRLLHGPLTEAHEVQRIVEAMRRLEPVKAEIMNYTKSGEAYLVEMEMVPFADEDGANTHWVVVGHDITERKRAADAIHSLAFYDVLTGLPNRRLLMDRLEHMLAAAQRDGRCGAVIFIDLDHFKYINDARGHATGDSMLRKAAQRLTRLVRVDDTVARLGGDEFVVLLPNLAHDVEQATRTALTMAERIGEAVRQSFEIDGQSYNSSASIGVAMLPRPGQTVHDLLREADIAMYRAKAAGRNGVALFEATMRADVERRLTMERDLSMALENGELQMHLQLQVSQDETPVGAEMLMRWRRADGSSVPPDVFIPVAEATGMIVPLGRWALHQACLAWLRLDAMGTPLPLSVNVSPSQFRQPDFVAEVRAILAETGAPAAQLIFEVTEGLLIENLDATIERMHELALMGIRFSIDDFGTGYSNLAYLKRMPLYELKIDKSFIHDTPADANGRAIVQSILAMAGHLGLRVVAEGVETQAQATFLSEHGSPGMQGYLFSRPAPLNDVIALLGERNEALQAGAAP</sequence>
<dbReference type="SUPFAM" id="SSF55785">
    <property type="entry name" value="PYP-like sensor domain (PAS domain)"/>
    <property type="match status" value="1"/>
</dbReference>
<proteinExistence type="predicted"/>
<feature type="transmembrane region" description="Helical" evidence="1">
    <location>
        <begin position="27"/>
        <end position="44"/>
    </location>
</feature>
<evidence type="ECO:0000313" key="7">
    <source>
        <dbReference type="Proteomes" id="UP000430634"/>
    </source>
</evidence>
<dbReference type="PROSITE" id="PS50883">
    <property type="entry name" value="EAL"/>
    <property type="match status" value="1"/>
</dbReference>
<name>A0A6I3SZD4_9BURK</name>
<dbReference type="InterPro" id="IPR029787">
    <property type="entry name" value="Nucleotide_cyclase"/>
</dbReference>
<dbReference type="OrthoDB" id="9813903at2"/>
<feature type="domain" description="PAS" evidence="2">
    <location>
        <begin position="212"/>
        <end position="239"/>
    </location>
</feature>
<evidence type="ECO:0000259" key="5">
    <source>
        <dbReference type="PROSITE" id="PS50887"/>
    </source>
</evidence>
<dbReference type="Gene3D" id="3.30.70.270">
    <property type="match status" value="1"/>
</dbReference>
<keyword evidence="1" id="KW-0812">Transmembrane</keyword>
<dbReference type="PANTHER" id="PTHR44757:SF2">
    <property type="entry name" value="BIOFILM ARCHITECTURE MAINTENANCE PROTEIN MBAA"/>
    <property type="match status" value="1"/>
</dbReference>
<dbReference type="Proteomes" id="UP000430634">
    <property type="component" value="Unassembled WGS sequence"/>
</dbReference>
<feature type="transmembrane region" description="Helical" evidence="1">
    <location>
        <begin position="56"/>
        <end position="81"/>
    </location>
</feature>
<keyword evidence="1" id="KW-0472">Membrane</keyword>
<dbReference type="InterPro" id="IPR035965">
    <property type="entry name" value="PAS-like_dom_sf"/>
</dbReference>
<dbReference type="InterPro" id="IPR035919">
    <property type="entry name" value="EAL_sf"/>
</dbReference>
<dbReference type="SMART" id="SM00052">
    <property type="entry name" value="EAL"/>
    <property type="match status" value="1"/>
</dbReference>
<dbReference type="Pfam" id="PF20969">
    <property type="entry name" value="MASE11"/>
    <property type="match status" value="1"/>
</dbReference>
<feature type="transmembrane region" description="Helical" evidence="1">
    <location>
        <begin position="125"/>
        <end position="152"/>
    </location>
</feature>
<dbReference type="PROSITE" id="PS50113">
    <property type="entry name" value="PAC"/>
    <property type="match status" value="1"/>
</dbReference>
<keyword evidence="1" id="KW-1133">Transmembrane helix</keyword>
<dbReference type="CDD" id="cd00130">
    <property type="entry name" value="PAS"/>
    <property type="match status" value="1"/>
</dbReference>
<dbReference type="Pfam" id="PF00990">
    <property type="entry name" value="GGDEF"/>
    <property type="match status" value="1"/>
</dbReference>
<accession>A0A6I3SZD4</accession>
<evidence type="ECO:0000259" key="3">
    <source>
        <dbReference type="PROSITE" id="PS50113"/>
    </source>
</evidence>
<dbReference type="InterPro" id="IPR001633">
    <property type="entry name" value="EAL_dom"/>
</dbReference>
<dbReference type="NCBIfam" id="TIGR00254">
    <property type="entry name" value="GGDEF"/>
    <property type="match status" value="1"/>
</dbReference>
<dbReference type="CDD" id="cd01948">
    <property type="entry name" value="EAL"/>
    <property type="match status" value="1"/>
</dbReference>
<evidence type="ECO:0000259" key="4">
    <source>
        <dbReference type="PROSITE" id="PS50883"/>
    </source>
</evidence>
<dbReference type="PANTHER" id="PTHR44757">
    <property type="entry name" value="DIGUANYLATE CYCLASE DGCP"/>
    <property type="match status" value="1"/>
</dbReference>
<dbReference type="SUPFAM" id="SSF55073">
    <property type="entry name" value="Nucleotide cyclase"/>
    <property type="match status" value="1"/>
</dbReference>
<reference evidence="6 7" key="1">
    <citation type="submission" date="2019-11" db="EMBL/GenBank/DDBJ databases">
        <title>Type strains purchased from KCTC, JCM and DSMZ.</title>
        <authorList>
            <person name="Lu H."/>
        </authorList>
    </citation>
    <scope>NUCLEOTIDE SEQUENCE [LARGE SCALE GENOMIC DNA]</scope>
    <source>
        <strain evidence="6 7">KCTC 52429</strain>
    </source>
</reference>
<evidence type="ECO:0000313" key="6">
    <source>
        <dbReference type="EMBL" id="MTV52897.1"/>
    </source>
</evidence>
<dbReference type="SUPFAM" id="SSF141868">
    <property type="entry name" value="EAL domain-like"/>
    <property type="match status" value="1"/>
</dbReference>
<dbReference type="InterPro" id="IPR048437">
    <property type="entry name" value="MASE11"/>
</dbReference>
<dbReference type="InterPro" id="IPR000160">
    <property type="entry name" value="GGDEF_dom"/>
</dbReference>
<dbReference type="Pfam" id="PF13426">
    <property type="entry name" value="PAS_9"/>
    <property type="match status" value="1"/>
</dbReference>
<dbReference type="SMART" id="SM00086">
    <property type="entry name" value="PAC"/>
    <property type="match status" value="1"/>
</dbReference>
<dbReference type="AlphaFoldDB" id="A0A6I3SZD4"/>
<dbReference type="Pfam" id="PF00563">
    <property type="entry name" value="EAL"/>
    <property type="match status" value="1"/>
</dbReference>
<protein>
    <submittedName>
        <fullName evidence="6">EAL domain-containing protein</fullName>
    </submittedName>
</protein>
<dbReference type="EMBL" id="WNKZ01000019">
    <property type="protein sequence ID" value="MTV52897.1"/>
    <property type="molecule type" value="Genomic_DNA"/>
</dbReference>
<feature type="domain" description="GGDEF" evidence="5">
    <location>
        <begin position="345"/>
        <end position="483"/>
    </location>
</feature>
<dbReference type="InterPro" id="IPR000700">
    <property type="entry name" value="PAS-assoc_C"/>
</dbReference>
<dbReference type="FunFam" id="3.30.70.270:FF:000001">
    <property type="entry name" value="Diguanylate cyclase domain protein"/>
    <property type="match status" value="1"/>
</dbReference>
<feature type="domain" description="EAL" evidence="4">
    <location>
        <begin position="492"/>
        <end position="744"/>
    </location>
</feature>
<gene>
    <name evidence="6" type="ORF">GM672_09155</name>
</gene>
<dbReference type="CDD" id="cd01949">
    <property type="entry name" value="GGDEF"/>
    <property type="match status" value="1"/>
</dbReference>